<name>A0A9Q0AYM9_9PEZI</name>
<dbReference type="EMBL" id="SDAQ01000101">
    <property type="protein sequence ID" value="KAI3538991.1"/>
    <property type="molecule type" value="Genomic_DNA"/>
</dbReference>
<keyword evidence="3" id="KW-1185">Reference proteome</keyword>
<dbReference type="AlphaFoldDB" id="A0A9Q0AYM9"/>
<evidence type="ECO:0000313" key="2">
    <source>
        <dbReference type="EMBL" id="KAI3538991.1"/>
    </source>
</evidence>
<comment type="caution">
    <text evidence="2">The sequence shown here is derived from an EMBL/GenBank/DDBJ whole genome shotgun (WGS) entry which is preliminary data.</text>
</comment>
<evidence type="ECO:0000313" key="3">
    <source>
        <dbReference type="Proteomes" id="UP001056436"/>
    </source>
</evidence>
<feature type="compositionally biased region" description="Polar residues" evidence="1">
    <location>
        <begin position="1"/>
        <end position="12"/>
    </location>
</feature>
<evidence type="ECO:0000256" key="1">
    <source>
        <dbReference type="SAM" id="MobiDB-lite"/>
    </source>
</evidence>
<feature type="region of interest" description="Disordered" evidence="1">
    <location>
        <begin position="1"/>
        <end position="27"/>
    </location>
</feature>
<reference evidence="2" key="1">
    <citation type="submission" date="2019-01" db="EMBL/GenBank/DDBJ databases">
        <title>Colletotrichum abscissum LGMF1257.</title>
        <authorList>
            <person name="Baroncelli R."/>
        </authorList>
    </citation>
    <scope>NUCLEOTIDE SEQUENCE</scope>
    <source>
        <strain evidence="2">Ca142</strain>
    </source>
</reference>
<proteinExistence type="predicted"/>
<accession>A0A9Q0AYM9</accession>
<sequence length="71" mass="7386">MVNPSDAASSIRTTDRITMPLGSGVQPRFLPQQASTLLSPAMRNSDEGMVDMPYIEGPTPAEPLVAGTAAA</sequence>
<gene>
    <name evidence="2" type="ORF">CABS02_11582</name>
</gene>
<organism evidence="2 3">
    <name type="scientific">Colletotrichum abscissum</name>
    <dbReference type="NCBI Taxonomy" id="1671311"/>
    <lineage>
        <taxon>Eukaryota</taxon>
        <taxon>Fungi</taxon>
        <taxon>Dikarya</taxon>
        <taxon>Ascomycota</taxon>
        <taxon>Pezizomycotina</taxon>
        <taxon>Sordariomycetes</taxon>
        <taxon>Hypocreomycetidae</taxon>
        <taxon>Glomerellales</taxon>
        <taxon>Glomerellaceae</taxon>
        <taxon>Colletotrichum</taxon>
        <taxon>Colletotrichum acutatum species complex</taxon>
    </lineage>
</organism>
<protein>
    <submittedName>
        <fullName evidence="2">Uncharacterized protein</fullName>
    </submittedName>
</protein>
<dbReference type="Proteomes" id="UP001056436">
    <property type="component" value="Unassembled WGS sequence"/>
</dbReference>
<feature type="region of interest" description="Disordered" evidence="1">
    <location>
        <begin position="43"/>
        <end position="71"/>
    </location>
</feature>